<comment type="caution">
    <text evidence="2">The sequence shown here is derived from an EMBL/GenBank/DDBJ whole genome shotgun (WGS) entry which is preliminary data.</text>
</comment>
<dbReference type="EMBL" id="CALNXK010000011">
    <property type="protein sequence ID" value="CAH3043560.1"/>
    <property type="molecule type" value="Genomic_DNA"/>
</dbReference>
<name>A0ABN8N9Y9_9CNID</name>
<dbReference type="Proteomes" id="UP001159405">
    <property type="component" value="Unassembled WGS sequence"/>
</dbReference>
<accession>A0ABN8N9Y9</accession>
<feature type="region of interest" description="Disordered" evidence="1">
    <location>
        <begin position="1"/>
        <end position="24"/>
    </location>
</feature>
<keyword evidence="3" id="KW-1185">Reference proteome</keyword>
<evidence type="ECO:0000256" key="1">
    <source>
        <dbReference type="SAM" id="MobiDB-lite"/>
    </source>
</evidence>
<sequence length="180" mass="20687">MFGENCAHTPGKNPENLVAQHPCHKDSEERAKGPVLNYKEGIYNGFLVPVVFRAKKVLLATFRRDVGWYEPQPEEILPREPEVKAAVHTTVVKESFNPIVCMSRFTNCTRTGRVNLSSLLAFWHEVVSIINSLPLTSQYLNDPKNVEALSHYHVFLRRGTVRHFHFQEISPKKFMPRNDC</sequence>
<proteinExistence type="predicted"/>
<organism evidence="2 3">
    <name type="scientific">Porites lobata</name>
    <dbReference type="NCBI Taxonomy" id="104759"/>
    <lineage>
        <taxon>Eukaryota</taxon>
        <taxon>Metazoa</taxon>
        <taxon>Cnidaria</taxon>
        <taxon>Anthozoa</taxon>
        <taxon>Hexacorallia</taxon>
        <taxon>Scleractinia</taxon>
        <taxon>Fungiina</taxon>
        <taxon>Poritidae</taxon>
        <taxon>Porites</taxon>
    </lineage>
</organism>
<protein>
    <submittedName>
        <fullName evidence="2">Uncharacterized protein</fullName>
    </submittedName>
</protein>
<gene>
    <name evidence="2" type="ORF">PLOB_00002996</name>
</gene>
<evidence type="ECO:0000313" key="2">
    <source>
        <dbReference type="EMBL" id="CAH3043560.1"/>
    </source>
</evidence>
<feature type="non-terminal residue" evidence="2">
    <location>
        <position position="180"/>
    </location>
</feature>
<evidence type="ECO:0000313" key="3">
    <source>
        <dbReference type="Proteomes" id="UP001159405"/>
    </source>
</evidence>
<reference evidence="2 3" key="1">
    <citation type="submission" date="2022-05" db="EMBL/GenBank/DDBJ databases">
        <authorList>
            <consortium name="Genoscope - CEA"/>
            <person name="William W."/>
        </authorList>
    </citation>
    <scope>NUCLEOTIDE SEQUENCE [LARGE SCALE GENOMIC DNA]</scope>
</reference>